<dbReference type="EMBL" id="CACQ02005815">
    <property type="protein sequence ID" value="CCF43041.1"/>
    <property type="molecule type" value="Genomic_DNA"/>
</dbReference>
<dbReference type="HOGENOM" id="CLU_1825158_0_0_1"/>
<organism evidence="3 4">
    <name type="scientific">Colletotrichum higginsianum (strain IMI 349063)</name>
    <name type="common">Crucifer anthracnose fungus</name>
    <dbReference type="NCBI Taxonomy" id="759273"/>
    <lineage>
        <taxon>Eukaryota</taxon>
        <taxon>Fungi</taxon>
        <taxon>Dikarya</taxon>
        <taxon>Ascomycota</taxon>
        <taxon>Pezizomycotina</taxon>
        <taxon>Sordariomycetes</taxon>
        <taxon>Hypocreomycetidae</taxon>
        <taxon>Glomerellales</taxon>
        <taxon>Glomerellaceae</taxon>
        <taxon>Colletotrichum</taxon>
        <taxon>Colletotrichum destructivum species complex</taxon>
    </lineage>
</organism>
<protein>
    <submittedName>
        <fullName evidence="3">Uncharacterized protein</fullName>
    </submittedName>
</protein>
<evidence type="ECO:0000313" key="4">
    <source>
        <dbReference type="Proteomes" id="UP000007174"/>
    </source>
</evidence>
<reference evidence="4" key="1">
    <citation type="journal article" date="2012" name="Nat. Genet.">
        <title>Lifestyle transitions in plant pathogenic Colletotrichum fungi deciphered by genome and transcriptome analyses.</title>
        <authorList>
            <person name="O'Connell R.J."/>
            <person name="Thon M.R."/>
            <person name="Hacquard S."/>
            <person name="Amyotte S.G."/>
            <person name="Kleemann J."/>
            <person name="Torres M.F."/>
            <person name="Damm U."/>
            <person name="Buiate E.A."/>
            <person name="Epstein L."/>
            <person name="Alkan N."/>
            <person name="Altmueller J."/>
            <person name="Alvarado-Balderrama L."/>
            <person name="Bauser C.A."/>
            <person name="Becker C."/>
            <person name="Birren B.W."/>
            <person name="Chen Z."/>
            <person name="Choi J."/>
            <person name="Crouch J.A."/>
            <person name="Duvick J.P."/>
            <person name="Farman M.A."/>
            <person name="Gan P."/>
            <person name="Heiman D."/>
            <person name="Henrissat B."/>
            <person name="Howard R.J."/>
            <person name="Kabbage M."/>
            <person name="Koch C."/>
            <person name="Kracher B."/>
            <person name="Kubo Y."/>
            <person name="Law A.D."/>
            <person name="Lebrun M.-H."/>
            <person name="Lee Y.-H."/>
            <person name="Miyara I."/>
            <person name="Moore N."/>
            <person name="Neumann U."/>
            <person name="Nordstroem K."/>
            <person name="Panaccione D.G."/>
            <person name="Panstruga R."/>
            <person name="Place M."/>
            <person name="Proctor R.H."/>
            <person name="Prusky D."/>
            <person name="Rech G."/>
            <person name="Reinhardt R."/>
            <person name="Rollins J.A."/>
            <person name="Rounsley S."/>
            <person name="Schardl C.L."/>
            <person name="Schwartz D.C."/>
            <person name="Shenoy N."/>
            <person name="Shirasu K."/>
            <person name="Sikhakolli U.R."/>
            <person name="Stueber K."/>
            <person name="Sukno S.A."/>
            <person name="Sweigard J.A."/>
            <person name="Takano Y."/>
            <person name="Takahara H."/>
            <person name="Trail F."/>
            <person name="van der Does H.C."/>
            <person name="Voll L.M."/>
            <person name="Will I."/>
            <person name="Young S."/>
            <person name="Zeng Q."/>
            <person name="Zhang J."/>
            <person name="Zhou S."/>
            <person name="Dickman M.B."/>
            <person name="Schulze-Lefert P."/>
            <person name="Ver Loren van Themaat E."/>
            <person name="Ma L.-J."/>
            <person name="Vaillancourt L.J."/>
        </authorList>
    </citation>
    <scope>NUCLEOTIDE SEQUENCE [LARGE SCALE GENOMIC DNA]</scope>
    <source>
        <strain evidence="4">IMI 349063</strain>
    </source>
</reference>
<evidence type="ECO:0000256" key="1">
    <source>
        <dbReference type="ARBA" id="ARBA00022450"/>
    </source>
</evidence>
<dbReference type="VEuPathDB" id="FungiDB:CH63R_07605"/>
<dbReference type="PANTHER" id="PTHR43439:SF2">
    <property type="entry name" value="ENZYME, PUTATIVE (JCVI)-RELATED"/>
    <property type="match status" value="1"/>
</dbReference>
<evidence type="ECO:0000256" key="2">
    <source>
        <dbReference type="ARBA" id="ARBA00022553"/>
    </source>
</evidence>
<gene>
    <name evidence="3" type="ORF">CH063_12854</name>
</gene>
<sequence>MTTVNWTPIEGIARLILEVSGVVQTVPLRDVDGYFHGVNPRTVPWADLAAAVKSYYGDGVIRDIVPFEEWVRRLEASAGATDDMDRNPGVKLLDFYQGLAAAAGHGVEFSMERTVKSSRTMREMQAVTPELMQNWCRQWAF</sequence>
<name>H1VS34_COLHI</name>
<proteinExistence type="predicted"/>
<dbReference type="InterPro" id="IPR051414">
    <property type="entry name" value="Adenylate-forming_Reductase"/>
</dbReference>
<keyword evidence="2" id="KW-0597">Phosphoprotein</keyword>
<dbReference type="AlphaFoldDB" id="H1VS34"/>
<dbReference type="eggNOG" id="KOG1178">
    <property type="taxonomic scope" value="Eukaryota"/>
</dbReference>
<accession>H1VS34</accession>
<keyword evidence="1" id="KW-0596">Phosphopantetheine</keyword>
<dbReference type="PANTHER" id="PTHR43439">
    <property type="entry name" value="PHENYLACETATE-COENZYME A LIGASE"/>
    <property type="match status" value="1"/>
</dbReference>
<dbReference type="STRING" id="759273.H1VS34"/>
<dbReference type="Gene3D" id="3.40.50.720">
    <property type="entry name" value="NAD(P)-binding Rossmann-like Domain"/>
    <property type="match status" value="1"/>
</dbReference>
<dbReference type="Proteomes" id="UP000007174">
    <property type="component" value="Unassembled WGS sequence"/>
</dbReference>
<evidence type="ECO:0000313" key="3">
    <source>
        <dbReference type="EMBL" id="CCF43041.1"/>
    </source>
</evidence>